<keyword evidence="1" id="KW-0732">Signal</keyword>
<feature type="signal peptide" evidence="1">
    <location>
        <begin position="1"/>
        <end position="21"/>
    </location>
</feature>
<dbReference type="AlphaFoldDB" id="A0A167XGG3"/>
<evidence type="ECO:0000313" key="3">
    <source>
        <dbReference type="EMBL" id="KZP07196.1"/>
    </source>
</evidence>
<keyword evidence="4" id="KW-1185">Reference proteome</keyword>
<evidence type="ECO:0000313" key="2">
    <source>
        <dbReference type="EMBL" id="KZP07192.1"/>
    </source>
</evidence>
<reference evidence="2 4" key="1">
    <citation type="journal article" date="2016" name="Mol. Biol. Evol.">
        <title>Comparative Genomics of Early-Diverging Mushroom-Forming Fungi Provides Insights into the Origins of Lignocellulose Decay Capabilities.</title>
        <authorList>
            <person name="Nagy L.G."/>
            <person name="Riley R."/>
            <person name="Tritt A."/>
            <person name="Adam C."/>
            <person name="Daum C."/>
            <person name="Floudas D."/>
            <person name="Sun H."/>
            <person name="Yadav J.S."/>
            <person name="Pangilinan J."/>
            <person name="Larsson K.H."/>
            <person name="Matsuura K."/>
            <person name="Barry K."/>
            <person name="Labutti K."/>
            <person name="Kuo R."/>
            <person name="Ohm R.A."/>
            <person name="Bhattacharya S.S."/>
            <person name="Shirouzu T."/>
            <person name="Yoshinaga Y."/>
            <person name="Martin F.M."/>
            <person name="Grigoriev I.V."/>
            <person name="Hibbett D.S."/>
        </authorList>
    </citation>
    <scope>NUCLEOTIDE SEQUENCE [LARGE SCALE GENOMIC DNA]</scope>
    <source>
        <strain evidence="2 4">CBS 109695</strain>
    </source>
</reference>
<proteinExistence type="predicted"/>
<dbReference type="EMBL" id="KV417758">
    <property type="protein sequence ID" value="KZP07192.1"/>
    <property type="molecule type" value="Genomic_DNA"/>
</dbReference>
<dbReference type="OrthoDB" id="391988at2759"/>
<organism evidence="2 4">
    <name type="scientific">Athelia psychrophila</name>
    <dbReference type="NCBI Taxonomy" id="1759441"/>
    <lineage>
        <taxon>Eukaryota</taxon>
        <taxon>Fungi</taxon>
        <taxon>Dikarya</taxon>
        <taxon>Basidiomycota</taxon>
        <taxon>Agaricomycotina</taxon>
        <taxon>Agaricomycetes</taxon>
        <taxon>Agaricomycetidae</taxon>
        <taxon>Atheliales</taxon>
        <taxon>Atheliaceae</taxon>
        <taxon>Athelia</taxon>
    </lineage>
</organism>
<gene>
    <name evidence="2" type="ORF">FIBSPDRAFT_875778</name>
    <name evidence="3" type="ORF">FIBSPDRAFT_875784</name>
</gene>
<name>A0A167XGG3_9AGAM</name>
<feature type="chain" id="PRO_5007997485" evidence="1">
    <location>
        <begin position="22"/>
        <end position="108"/>
    </location>
</feature>
<dbReference type="Proteomes" id="UP000076532">
    <property type="component" value="Unassembled WGS sequence"/>
</dbReference>
<accession>A0A167XGG3</accession>
<evidence type="ECO:0000256" key="1">
    <source>
        <dbReference type="SAM" id="SignalP"/>
    </source>
</evidence>
<protein>
    <submittedName>
        <fullName evidence="2">Uncharacterized protein</fullName>
    </submittedName>
</protein>
<dbReference type="EMBL" id="KV417758">
    <property type="protein sequence ID" value="KZP07196.1"/>
    <property type="molecule type" value="Genomic_DNA"/>
</dbReference>
<sequence>MAYVVDLILVMQLLFLFLVLAGEKAKISKPLIMCVVEVYRDSIVKADVHTRIKTYITESGGLNRMGRDQAFDTVNGLLKRYCESHDIVQLKDHVLSARGPAAGQSDAR</sequence>
<evidence type="ECO:0000313" key="4">
    <source>
        <dbReference type="Proteomes" id="UP000076532"/>
    </source>
</evidence>